<proteinExistence type="predicted"/>
<evidence type="ECO:0000259" key="2">
    <source>
        <dbReference type="SMART" id="SM00954"/>
    </source>
</evidence>
<dbReference type="CDD" id="cd05399">
    <property type="entry name" value="NT_Rel-Spo_like"/>
    <property type="match status" value="1"/>
</dbReference>
<dbReference type="Pfam" id="PF04607">
    <property type="entry name" value="RelA_SpoT"/>
    <property type="match status" value="1"/>
</dbReference>
<dbReference type="PROSITE" id="PS50005">
    <property type="entry name" value="TPR"/>
    <property type="match status" value="2"/>
</dbReference>
<evidence type="ECO:0000256" key="1">
    <source>
        <dbReference type="PROSITE-ProRule" id="PRU00339"/>
    </source>
</evidence>
<dbReference type="Pfam" id="PF13181">
    <property type="entry name" value="TPR_8"/>
    <property type="match status" value="1"/>
</dbReference>
<name>A0ABN0P1S7_TRELE</name>
<dbReference type="Gene3D" id="1.25.40.10">
    <property type="entry name" value="Tetratricopeptide repeat domain"/>
    <property type="match status" value="1"/>
</dbReference>
<dbReference type="Proteomes" id="UP000016649">
    <property type="component" value="Unassembled WGS sequence"/>
</dbReference>
<keyword evidence="4" id="KW-1185">Reference proteome</keyword>
<dbReference type="Gene3D" id="1.10.287.860">
    <property type="entry name" value="Nucleotidyltransferase"/>
    <property type="match status" value="1"/>
</dbReference>
<feature type="repeat" description="TPR" evidence="1">
    <location>
        <begin position="343"/>
        <end position="376"/>
    </location>
</feature>
<dbReference type="InterPro" id="IPR011990">
    <property type="entry name" value="TPR-like_helical_dom_sf"/>
</dbReference>
<gene>
    <name evidence="3" type="ORF">HMPREF9193_00048</name>
</gene>
<feature type="repeat" description="TPR" evidence="1">
    <location>
        <begin position="309"/>
        <end position="342"/>
    </location>
</feature>
<dbReference type="PANTHER" id="PTHR41773">
    <property type="entry name" value="GTP PYROPHOSPHATASE-RELATED"/>
    <property type="match status" value="1"/>
</dbReference>
<dbReference type="InterPro" id="IPR007685">
    <property type="entry name" value="RelA_SpoT"/>
</dbReference>
<reference evidence="3 4" key="1">
    <citation type="submission" date="2013-08" db="EMBL/GenBank/DDBJ databases">
        <authorList>
            <person name="Weinstock G."/>
            <person name="Sodergren E."/>
            <person name="Wylie T."/>
            <person name="Fulton L."/>
            <person name="Fulton R."/>
            <person name="Fronick C."/>
            <person name="O'Laughlin M."/>
            <person name="Godfrey J."/>
            <person name="Miner T."/>
            <person name="Herter B."/>
            <person name="Appelbaum E."/>
            <person name="Cordes M."/>
            <person name="Lek S."/>
            <person name="Wollam A."/>
            <person name="Pepin K.H."/>
            <person name="Palsikar V.B."/>
            <person name="Mitreva M."/>
            <person name="Wilson R.K."/>
        </authorList>
    </citation>
    <scope>NUCLEOTIDE SEQUENCE [LARGE SCALE GENOMIC DNA]</scope>
    <source>
        <strain evidence="3 4">ATCC 700332</strain>
    </source>
</reference>
<dbReference type="RefSeq" id="WP_021686020.1">
    <property type="nucleotide sequence ID" value="NZ_KI260552.1"/>
</dbReference>
<dbReference type="InterPro" id="IPR019734">
    <property type="entry name" value="TPR_rpt"/>
</dbReference>
<evidence type="ECO:0000313" key="3">
    <source>
        <dbReference type="EMBL" id="ERJ94514.1"/>
    </source>
</evidence>
<organism evidence="3 4">
    <name type="scientific">Treponema lecithinolyticum ATCC 700332</name>
    <dbReference type="NCBI Taxonomy" id="1321815"/>
    <lineage>
        <taxon>Bacteria</taxon>
        <taxon>Pseudomonadati</taxon>
        <taxon>Spirochaetota</taxon>
        <taxon>Spirochaetia</taxon>
        <taxon>Spirochaetales</taxon>
        <taxon>Treponemataceae</taxon>
        <taxon>Treponema</taxon>
    </lineage>
</organism>
<sequence>MPAQNILSFRSKDELHRLYDECKNIFVLLLEELLKELKKSISCVSMPSFKYRIKDFNSYYRKLLKIAPSAPSVLESNKLPVLTDLLGVRVICSFLEDIGSAEKQILERFDVCELERKGSERTFSEFGYESVHILLKIPQYIYDSVLSKEQKKLIPDGLVCEIQIRTILQDAWAEVEHELVYKSEFSPFDLPLRRKLASMNAMLSLADIVFQEIRDYQNKLNSEIDMRRTSFYEQADILSADKLDADGEINKMSSSLKEFASSSPYVQGTVDDMLLEAIHAHNIGNLDSAIDIYSRILQAKAAAKPVVLSVIYKHRGMAYFAQNRYEEAKKDFLTSVEKNANNYMSLYYVGIVYSVLNEEEKALEYFDRSLEINKYQSHVYYRKALALFHLSRFEQSLDNLNIAFALGLSDAEAQRLRLSLVNRLNT</sequence>
<dbReference type="SMART" id="SM00028">
    <property type="entry name" value="TPR"/>
    <property type="match status" value="3"/>
</dbReference>
<feature type="domain" description="RelA/SpoT" evidence="2">
    <location>
        <begin position="51"/>
        <end position="187"/>
    </location>
</feature>
<protein>
    <submittedName>
        <fullName evidence="3">Tetratricopeptide repeat protein</fullName>
    </submittedName>
</protein>
<dbReference type="Gene3D" id="3.30.460.10">
    <property type="entry name" value="Beta Polymerase, domain 2"/>
    <property type="match status" value="1"/>
</dbReference>
<dbReference type="SUPFAM" id="SSF48452">
    <property type="entry name" value="TPR-like"/>
    <property type="match status" value="1"/>
</dbReference>
<dbReference type="InterPro" id="IPR043519">
    <property type="entry name" value="NT_sf"/>
</dbReference>
<dbReference type="EMBL" id="AWVH01000002">
    <property type="protein sequence ID" value="ERJ94514.1"/>
    <property type="molecule type" value="Genomic_DNA"/>
</dbReference>
<comment type="caution">
    <text evidence="3">The sequence shown here is derived from an EMBL/GenBank/DDBJ whole genome shotgun (WGS) entry which is preliminary data.</text>
</comment>
<dbReference type="SMART" id="SM00954">
    <property type="entry name" value="RelA_SpoT"/>
    <property type="match status" value="1"/>
</dbReference>
<evidence type="ECO:0000313" key="4">
    <source>
        <dbReference type="Proteomes" id="UP000016649"/>
    </source>
</evidence>
<dbReference type="PANTHER" id="PTHR41773:SF1">
    <property type="entry name" value="RELA_SPOT DOMAIN-CONTAINING PROTEIN"/>
    <property type="match status" value="1"/>
</dbReference>
<dbReference type="SUPFAM" id="SSF81301">
    <property type="entry name" value="Nucleotidyltransferase"/>
    <property type="match status" value="1"/>
</dbReference>
<accession>A0ABN0P1S7</accession>
<keyword evidence="1" id="KW-0802">TPR repeat</keyword>